<evidence type="ECO:0000256" key="7">
    <source>
        <dbReference type="ARBA" id="ARBA00022840"/>
    </source>
</evidence>
<proteinExistence type="predicted"/>
<keyword evidence="8" id="KW-0902">Two-component regulatory system</keyword>
<dbReference type="InterPro" id="IPR009057">
    <property type="entry name" value="Homeodomain-like_sf"/>
</dbReference>
<feature type="modified residue" description="4-aspartylphosphate" evidence="16">
    <location>
        <position position="55"/>
    </location>
</feature>
<evidence type="ECO:0000256" key="14">
    <source>
        <dbReference type="ARBA" id="ARBA00029881"/>
    </source>
</evidence>
<keyword evidence="11" id="KW-0010">Activator</keyword>
<evidence type="ECO:0000256" key="10">
    <source>
        <dbReference type="ARBA" id="ARBA00023125"/>
    </source>
</evidence>
<dbReference type="SUPFAM" id="SSF46689">
    <property type="entry name" value="Homeodomain-like"/>
    <property type="match status" value="1"/>
</dbReference>
<dbReference type="Gene3D" id="1.10.8.60">
    <property type="match status" value="1"/>
</dbReference>
<keyword evidence="10" id="KW-0238">DNA-binding</keyword>
<name>A0AAU9EK87_9BACT</name>
<protein>
    <recommendedName>
        <fullName evidence="2">DNA-binding transcriptional regulator NtrC</fullName>
    </recommendedName>
    <alternativeName>
        <fullName evidence="14">Nitrogen regulation protein NR(I)</fullName>
    </alternativeName>
    <alternativeName>
        <fullName evidence="15">Nitrogen regulator I</fullName>
    </alternativeName>
</protein>
<dbReference type="Gene3D" id="3.40.50.300">
    <property type="entry name" value="P-loop containing nucleotide triphosphate hydrolases"/>
    <property type="match status" value="1"/>
</dbReference>
<evidence type="ECO:0000313" key="20">
    <source>
        <dbReference type="Proteomes" id="UP001366166"/>
    </source>
</evidence>
<dbReference type="PANTHER" id="PTHR32071">
    <property type="entry name" value="TRANSCRIPTIONAL REGULATORY PROTEIN"/>
    <property type="match status" value="1"/>
</dbReference>
<dbReference type="InterPro" id="IPR027417">
    <property type="entry name" value="P-loop_NTPase"/>
</dbReference>
<dbReference type="InterPro" id="IPR011006">
    <property type="entry name" value="CheY-like_superfamily"/>
</dbReference>
<keyword evidence="7" id="KW-0067">ATP-binding</keyword>
<dbReference type="PROSITE" id="PS00688">
    <property type="entry name" value="SIGMA54_INTERACT_3"/>
    <property type="match status" value="1"/>
</dbReference>
<dbReference type="InterPro" id="IPR002078">
    <property type="entry name" value="Sigma_54_int"/>
</dbReference>
<evidence type="ECO:0000256" key="13">
    <source>
        <dbReference type="ARBA" id="ARBA00023231"/>
    </source>
</evidence>
<dbReference type="CDD" id="cd00156">
    <property type="entry name" value="REC"/>
    <property type="match status" value="1"/>
</dbReference>
<dbReference type="KEGG" id="dmp:FAK_07100"/>
<keyword evidence="20" id="KW-1185">Reference proteome</keyword>
<organism evidence="19 20">
    <name type="scientific">Desulfoferula mesophila</name>
    <dbReference type="NCBI Taxonomy" id="3058419"/>
    <lineage>
        <taxon>Bacteria</taxon>
        <taxon>Pseudomonadati</taxon>
        <taxon>Thermodesulfobacteriota</taxon>
        <taxon>Desulfarculia</taxon>
        <taxon>Desulfarculales</taxon>
        <taxon>Desulfarculaceae</taxon>
        <taxon>Desulfoferula</taxon>
    </lineage>
</organism>
<evidence type="ECO:0000256" key="9">
    <source>
        <dbReference type="ARBA" id="ARBA00023015"/>
    </source>
</evidence>
<dbReference type="InterPro" id="IPR025944">
    <property type="entry name" value="Sigma_54_int_dom_CS"/>
</dbReference>
<dbReference type="InterPro" id="IPR058031">
    <property type="entry name" value="AAA_lid_NorR"/>
</dbReference>
<evidence type="ECO:0000259" key="18">
    <source>
        <dbReference type="PROSITE" id="PS50110"/>
    </source>
</evidence>
<dbReference type="PROSITE" id="PS50110">
    <property type="entry name" value="RESPONSE_REGULATORY"/>
    <property type="match status" value="1"/>
</dbReference>
<dbReference type="Pfam" id="PF02954">
    <property type="entry name" value="HTH_8"/>
    <property type="match status" value="1"/>
</dbReference>
<dbReference type="GO" id="GO:0005737">
    <property type="term" value="C:cytoplasm"/>
    <property type="evidence" value="ECO:0007669"/>
    <property type="project" value="UniProtKB-SubCell"/>
</dbReference>
<evidence type="ECO:0000256" key="16">
    <source>
        <dbReference type="PROSITE-ProRule" id="PRU00169"/>
    </source>
</evidence>
<evidence type="ECO:0000256" key="11">
    <source>
        <dbReference type="ARBA" id="ARBA00023159"/>
    </source>
</evidence>
<dbReference type="RefSeq" id="WP_338605397.1">
    <property type="nucleotide sequence ID" value="NZ_AP028679.1"/>
</dbReference>
<feature type="domain" description="Response regulatory" evidence="18">
    <location>
        <begin position="6"/>
        <end position="120"/>
    </location>
</feature>
<dbReference type="SMART" id="SM00382">
    <property type="entry name" value="AAA"/>
    <property type="match status" value="1"/>
</dbReference>
<evidence type="ECO:0000256" key="15">
    <source>
        <dbReference type="ARBA" id="ARBA00031910"/>
    </source>
</evidence>
<dbReference type="GO" id="GO:0005524">
    <property type="term" value="F:ATP binding"/>
    <property type="evidence" value="ECO:0007669"/>
    <property type="project" value="UniProtKB-KW"/>
</dbReference>
<keyword evidence="4" id="KW-0678">Repressor</keyword>
<dbReference type="Gene3D" id="3.40.50.2300">
    <property type="match status" value="1"/>
</dbReference>
<evidence type="ECO:0000256" key="1">
    <source>
        <dbReference type="ARBA" id="ARBA00004496"/>
    </source>
</evidence>
<evidence type="ECO:0000256" key="6">
    <source>
        <dbReference type="ARBA" id="ARBA00022741"/>
    </source>
</evidence>
<keyword evidence="12" id="KW-0804">Transcription</keyword>
<dbReference type="PANTHER" id="PTHR32071:SF95">
    <property type="entry name" value="DNA-BINDING TRANSCRIPTIONAL REGULATOR NTRC"/>
    <property type="match status" value="1"/>
</dbReference>
<dbReference type="Gene3D" id="1.10.10.60">
    <property type="entry name" value="Homeodomain-like"/>
    <property type="match status" value="1"/>
</dbReference>
<dbReference type="InterPro" id="IPR003593">
    <property type="entry name" value="AAA+_ATPase"/>
</dbReference>
<dbReference type="CDD" id="cd00009">
    <property type="entry name" value="AAA"/>
    <property type="match status" value="1"/>
</dbReference>
<keyword evidence="9" id="KW-0805">Transcription regulation</keyword>
<dbReference type="InterPro" id="IPR001789">
    <property type="entry name" value="Sig_transdc_resp-reg_receiver"/>
</dbReference>
<evidence type="ECO:0000256" key="8">
    <source>
        <dbReference type="ARBA" id="ARBA00023012"/>
    </source>
</evidence>
<dbReference type="PRINTS" id="PR01590">
    <property type="entry name" value="HTHFIS"/>
</dbReference>
<comment type="subcellular location">
    <subcellularLocation>
        <location evidence="1">Cytoplasm</location>
    </subcellularLocation>
</comment>
<evidence type="ECO:0000256" key="4">
    <source>
        <dbReference type="ARBA" id="ARBA00022491"/>
    </source>
</evidence>
<dbReference type="PROSITE" id="PS50045">
    <property type="entry name" value="SIGMA54_INTERACT_4"/>
    <property type="match status" value="1"/>
</dbReference>
<dbReference type="GO" id="GO:0006355">
    <property type="term" value="P:regulation of DNA-templated transcription"/>
    <property type="evidence" value="ECO:0007669"/>
    <property type="project" value="InterPro"/>
</dbReference>
<dbReference type="SMART" id="SM00448">
    <property type="entry name" value="REC"/>
    <property type="match status" value="1"/>
</dbReference>
<keyword evidence="5 16" id="KW-0597">Phosphoprotein</keyword>
<dbReference type="SUPFAM" id="SSF52540">
    <property type="entry name" value="P-loop containing nucleoside triphosphate hydrolases"/>
    <property type="match status" value="1"/>
</dbReference>
<dbReference type="Pfam" id="PF00072">
    <property type="entry name" value="Response_reg"/>
    <property type="match status" value="1"/>
</dbReference>
<feature type="domain" description="Sigma-54 factor interaction" evidence="17">
    <location>
        <begin position="145"/>
        <end position="374"/>
    </location>
</feature>
<dbReference type="GO" id="GO:0000160">
    <property type="term" value="P:phosphorelay signal transduction system"/>
    <property type="evidence" value="ECO:0007669"/>
    <property type="project" value="UniProtKB-KW"/>
</dbReference>
<reference evidence="20" key="1">
    <citation type="journal article" date="2023" name="Arch. Microbiol.">
        <title>Desulfoferula mesophilus gen. nov. sp. nov., a mesophilic sulfate-reducing bacterium isolated from a brackish lake sediment.</title>
        <authorList>
            <person name="Watanabe T."/>
            <person name="Yabe T."/>
            <person name="Tsuji J.M."/>
            <person name="Fukui M."/>
        </authorList>
    </citation>
    <scope>NUCLEOTIDE SEQUENCE [LARGE SCALE GENOMIC DNA]</scope>
    <source>
        <strain evidence="20">12FAK</strain>
    </source>
</reference>
<evidence type="ECO:0000256" key="2">
    <source>
        <dbReference type="ARBA" id="ARBA00019059"/>
    </source>
</evidence>
<keyword evidence="6" id="KW-0547">Nucleotide-binding</keyword>
<accession>A0AAU9EK87</accession>
<evidence type="ECO:0000313" key="19">
    <source>
        <dbReference type="EMBL" id="BEQ13644.1"/>
    </source>
</evidence>
<evidence type="ECO:0000259" key="17">
    <source>
        <dbReference type="PROSITE" id="PS50045"/>
    </source>
</evidence>
<keyword evidence="3" id="KW-0963">Cytoplasm</keyword>
<dbReference type="FunFam" id="3.40.50.300:FF:000006">
    <property type="entry name" value="DNA-binding transcriptional regulator NtrC"/>
    <property type="match status" value="1"/>
</dbReference>
<dbReference type="EMBL" id="AP028679">
    <property type="protein sequence ID" value="BEQ13644.1"/>
    <property type="molecule type" value="Genomic_DNA"/>
</dbReference>
<evidence type="ECO:0000256" key="3">
    <source>
        <dbReference type="ARBA" id="ARBA00022490"/>
    </source>
</evidence>
<sequence>MDKLNEILLIEDDHALRESLEMFLQEKGCRVKSVGSGEEGLRLWREISPQVIILDVRLPDISGLEMLPRITRQDPEVKVIVITAFHDMETTIEAMRLGAYDYLRKPIKVDELDRAVDKAMHIAVATRDSRPVVGHDQPPDPRNRIIGDTPAMHAIYKTIGLLSRNQASVLIMGETGCGKELIARVIHDSSPNREEPFVTVDCTTLLDNLLESELFGHERGAFTGAVETKLGRLELAGKGTIFFDEVGDLPLPLQAKLLRFLEYREFTPVGSNRVHRSQARIIAATNQDLEAMVQAKSFRQDLMFRLKVVSIKVPPLRRRLADLPELVQFFLFQINRELNTRVSRVEEAALERLRAHPWPGNVRELRNVLTKAALESRGAVLLAEAVDAALDAAGAALPPEAALRSLDEMEQEHIASTLDQTEWNISAAARSLGMSRPTLRKRMARYGLKRPV</sequence>
<dbReference type="GO" id="GO:0043565">
    <property type="term" value="F:sequence-specific DNA binding"/>
    <property type="evidence" value="ECO:0007669"/>
    <property type="project" value="InterPro"/>
</dbReference>
<evidence type="ECO:0000256" key="12">
    <source>
        <dbReference type="ARBA" id="ARBA00023163"/>
    </source>
</evidence>
<dbReference type="Pfam" id="PF25601">
    <property type="entry name" value="AAA_lid_14"/>
    <property type="match status" value="1"/>
</dbReference>
<dbReference type="AlphaFoldDB" id="A0AAU9EK87"/>
<evidence type="ECO:0000256" key="5">
    <source>
        <dbReference type="ARBA" id="ARBA00022553"/>
    </source>
</evidence>
<dbReference type="Pfam" id="PF00158">
    <property type="entry name" value="Sigma54_activat"/>
    <property type="match status" value="1"/>
</dbReference>
<dbReference type="SUPFAM" id="SSF52172">
    <property type="entry name" value="CheY-like"/>
    <property type="match status" value="1"/>
</dbReference>
<dbReference type="InterPro" id="IPR002197">
    <property type="entry name" value="HTH_Fis"/>
</dbReference>
<gene>
    <name evidence="19" type="ORF">FAK_07100</name>
</gene>
<keyword evidence="13" id="KW-0535">Nitrogen fixation</keyword>
<dbReference type="Proteomes" id="UP001366166">
    <property type="component" value="Chromosome"/>
</dbReference>